<keyword evidence="2" id="KW-0238">DNA-binding</keyword>
<dbReference type="PANTHER" id="PTHR44688">
    <property type="entry name" value="DNA-BINDING TRANSCRIPTIONAL ACTIVATOR DEVR_DOSR"/>
    <property type="match status" value="1"/>
</dbReference>
<evidence type="ECO:0000256" key="4">
    <source>
        <dbReference type="PROSITE-ProRule" id="PRU00169"/>
    </source>
</evidence>
<sequence length="214" mass="23525">MQQPPHADGVVYVVQQDSAVCDMLRRLLVKAGLTVCALDDHSQFRGAWMPQRSGCLIVPPQDGDDGVALLLRQLALRRHALPVIYLGPCSDVQTAVRAMKAGALDFLVMPARPEEIVAAVGEALAEDQQRRLHAAAQTRVGERYATLSRRERQVFSLVVTGLMNKHMADQLCLSESSIKIHRSNVMKKMGARTLVDLVHMNQLIGMGSQKHTNG</sequence>
<dbReference type="Pfam" id="PF00196">
    <property type="entry name" value="GerE"/>
    <property type="match status" value="1"/>
</dbReference>
<evidence type="ECO:0000259" key="6">
    <source>
        <dbReference type="PROSITE" id="PS50110"/>
    </source>
</evidence>
<dbReference type="PANTHER" id="PTHR44688:SF16">
    <property type="entry name" value="DNA-BINDING TRANSCRIPTIONAL ACTIVATOR DEVR_DOSR"/>
    <property type="match status" value="1"/>
</dbReference>
<name>A0ABX0FFP8_9BURK</name>
<dbReference type="InterPro" id="IPR001789">
    <property type="entry name" value="Sig_transdc_resp-reg_receiver"/>
</dbReference>
<keyword evidence="3" id="KW-0804">Transcription</keyword>
<keyword evidence="8" id="KW-1185">Reference proteome</keyword>
<accession>A0ABX0FFP8</accession>
<dbReference type="PRINTS" id="PR00038">
    <property type="entry name" value="HTHLUXR"/>
</dbReference>
<dbReference type="EMBL" id="JAADJT010000001">
    <property type="protein sequence ID" value="NGZ83360.1"/>
    <property type="molecule type" value="Genomic_DNA"/>
</dbReference>
<proteinExistence type="predicted"/>
<dbReference type="PROSITE" id="PS50110">
    <property type="entry name" value="RESPONSE_REGULATORY"/>
    <property type="match status" value="1"/>
</dbReference>
<evidence type="ECO:0000256" key="2">
    <source>
        <dbReference type="ARBA" id="ARBA00023125"/>
    </source>
</evidence>
<dbReference type="SMART" id="SM00421">
    <property type="entry name" value="HTH_LUXR"/>
    <property type="match status" value="1"/>
</dbReference>
<dbReference type="PROSITE" id="PS50043">
    <property type="entry name" value="HTH_LUXR_2"/>
    <property type="match status" value="1"/>
</dbReference>
<dbReference type="Proteomes" id="UP000666369">
    <property type="component" value="Unassembled WGS sequence"/>
</dbReference>
<comment type="caution">
    <text evidence="4">Lacks conserved residue(s) required for the propagation of feature annotation.</text>
</comment>
<dbReference type="InterPro" id="IPR016032">
    <property type="entry name" value="Sig_transdc_resp-reg_C-effctor"/>
</dbReference>
<dbReference type="SUPFAM" id="SSF52172">
    <property type="entry name" value="CheY-like"/>
    <property type="match status" value="1"/>
</dbReference>
<evidence type="ECO:0000313" key="8">
    <source>
        <dbReference type="Proteomes" id="UP000666369"/>
    </source>
</evidence>
<dbReference type="InterPro" id="IPR011006">
    <property type="entry name" value="CheY-like_superfamily"/>
</dbReference>
<dbReference type="Pfam" id="PF00072">
    <property type="entry name" value="Response_reg"/>
    <property type="match status" value="1"/>
</dbReference>
<evidence type="ECO:0000256" key="1">
    <source>
        <dbReference type="ARBA" id="ARBA00023015"/>
    </source>
</evidence>
<feature type="domain" description="Response regulatory" evidence="6">
    <location>
        <begin position="10"/>
        <end position="124"/>
    </location>
</feature>
<dbReference type="RefSeq" id="WP_166098620.1">
    <property type="nucleotide sequence ID" value="NZ_JAADJT010000001.1"/>
</dbReference>
<gene>
    <name evidence="7" type="ORF">GW587_03675</name>
</gene>
<dbReference type="CDD" id="cd06170">
    <property type="entry name" value="LuxR_C_like"/>
    <property type="match status" value="1"/>
</dbReference>
<evidence type="ECO:0000259" key="5">
    <source>
        <dbReference type="PROSITE" id="PS50043"/>
    </source>
</evidence>
<protein>
    <submittedName>
        <fullName evidence="7">Response regulator transcription factor</fullName>
    </submittedName>
</protein>
<dbReference type="Gene3D" id="3.40.50.2300">
    <property type="match status" value="1"/>
</dbReference>
<evidence type="ECO:0000256" key="3">
    <source>
        <dbReference type="ARBA" id="ARBA00023163"/>
    </source>
</evidence>
<dbReference type="Gene3D" id="1.10.10.10">
    <property type="entry name" value="Winged helix-like DNA-binding domain superfamily/Winged helix DNA-binding domain"/>
    <property type="match status" value="1"/>
</dbReference>
<dbReference type="InterPro" id="IPR000792">
    <property type="entry name" value="Tscrpt_reg_LuxR_C"/>
</dbReference>
<organism evidence="7 8">
    <name type="scientific">Duganella aceris</name>
    <dbReference type="NCBI Taxonomy" id="2703883"/>
    <lineage>
        <taxon>Bacteria</taxon>
        <taxon>Pseudomonadati</taxon>
        <taxon>Pseudomonadota</taxon>
        <taxon>Betaproteobacteria</taxon>
        <taxon>Burkholderiales</taxon>
        <taxon>Oxalobacteraceae</taxon>
        <taxon>Telluria group</taxon>
        <taxon>Duganella</taxon>
    </lineage>
</organism>
<dbReference type="InterPro" id="IPR036388">
    <property type="entry name" value="WH-like_DNA-bd_sf"/>
</dbReference>
<dbReference type="SUPFAM" id="SSF46894">
    <property type="entry name" value="C-terminal effector domain of the bipartite response regulators"/>
    <property type="match status" value="1"/>
</dbReference>
<comment type="caution">
    <text evidence="7">The sequence shown here is derived from an EMBL/GenBank/DDBJ whole genome shotgun (WGS) entry which is preliminary data.</text>
</comment>
<reference evidence="8" key="1">
    <citation type="submission" date="2023-07" db="EMBL/GenBank/DDBJ databases">
        <title>Duganella aceri sp. nov., isolated from tree sap.</title>
        <authorList>
            <person name="Kim I.S."/>
        </authorList>
    </citation>
    <scope>NUCLEOTIDE SEQUENCE [LARGE SCALE GENOMIC DNA]</scope>
    <source>
        <strain evidence="8">SAP-35</strain>
    </source>
</reference>
<feature type="domain" description="HTH luxR-type" evidence="5">
    <location>
        <begin position="140"/>
        <end position="205"/>
    </location>
</feature>
<keyword evidence="1" id="KW-0805">Transcription regulation</keyword>
<evidence type="ECO:0000313" key="7">
    <source>
        <dbReference type="EMBL" id="NGZ83360.1"/>
    </source>
</evidence>